<evidence type="ECO:0000313" key="3">
    <source>
        <dbReference type="Proteomes" id="UP000287651"/>
    </source>
</evidence>
<dbReference type="EMBL" id="AMZH03004330">
    <property type="protein sequence ID" value="RRT69473.1"/>
    <property type="molecule type" value="Genomic_DNA"/>
</dbReference>
<comment type="caution">
    <text evidence="2">The sequence shown here is derived from an EMBL/GenBank/DDBJ whole genome shotgun (WGS) entry which is preliminary data.</text>
</comment>
<proteinExistence type="predicted"/>
<dbReference type="Proteomes" id="UP000287651">
    <property type="component" value="Unassembled WGS sequence"/>
</dbReference>
<gene>
    <name evidence="2" type="ORF">B296_00030985</name>
</gene>
<reference evidence="2 3" key="1">
    <citation type="journal article" date="2014" name="Agronomy (Basel)">
        <title>A Draft Genome Sequence for Ensete ventricosum, the Drought-Tolerant Tree Against Hunger.</title>
        <authorList>
            <person name="Harrison J."/>
            <person name="Moore K.A."/>
            <person name="Paszkiewicz K."/>
            <person name="Jones T."/>
            <person name="Grant M."/>
            <person name="Ambacheew D."/>
            <person name="Muzemil S."/>
            <person name="Studholme D.J."/>
        </authorList>
    </citation>
    <scope>NUCLEOTIDE SEQUENCE [LARGE SCALE GENOMIC DNA]</scope>
</reference>
<name>A0A426ZZU3_ENSVE</name>
<keyword evidence="1" id="KW-0812">Transmembrane</keyword>
<protein>
    <submittedName>
        <fullName evidence="2">Uncharacterized protein</fullName>
    </submittedName>
</protein>
<evidence type="ECO:0000313" key="2">
    <source>
        <dbReference type="EMBL" id="RRT69473.1"/>
    </source>
</evidence>
<accession>A0A426ZZU3</accession>
<evidence type="ECO:0000256" key="1">
    <source>
        <dbReference type="SAM" id="Phobius"/>
    </source>
</evidence>
<keyword evidence="1" id="KW-0472">Membrane</keyword>
<organism evidence="2 3">
    <name type="scientific">Ensete ventricosum</name>
    <name type="common">Abyssinian banana</name>
    <name type="synonym">Musa ensete</name>
    <dbReference type="NCBI Taxonomy" id="4639"/>
    <lineage>
        <taxon>Eukaryota</taxon>
        <taxon>Viridiplantae</taxon>
        <taxon>Streptophyta</taxon>
        <taxon>Embryophyta</taxon>
        <taxon>Tracheophyta</taxon>
        <taxon>Spermatophyta</taxon>
        <taxon>Magnoliopsida</taxon>
        <taxon>Liliopsida</taxon>
        <taxon>Zingiberales</taxon>
        <taxon>Musaceae</taxon>
        <taxon>Ensete</taxon>
    </lineage>
</organism>
<dbReference type="AlphaFoldDB" id="A0A426ZZU3"/>
<keyword evidence="1" id="KW-1133">Transmembrane helix</keyword>
<sequence length="168" mass="18115">MGHVGYPTPIRPLCRDLRLTRVVRDATVMPDGDGVLVIGLDEGDGQVEECIADAGVVYLLQPPAAAVAVMPLALVLALALAMSMAVPVLTATVTPIALDGFHRMYDGASPVGELELRHAVDDLGLCRSQLGKEEEEEEEEEDVCGGRRRLQDRPCHLLATLRRNAGFF</sequence>
<feature type="transmembrane region" description="Helical" evidence="1">
    <location>
        <begin position="65"/>
        <end position="98"/>
    </location>
</feature>